<evidence type="ECO:0000256" key="2">
    <source>
        <dbReference type="ARBA" id="ARBA00023295"/>
    </source>
</evidence>
<proteinExistence type="inferred from homology"/>
<feature type="domain" description="Ricin B lectin" evidence="4">
    <location>
        <begin position="353"/>
        <end position="490"/>
    </location>
</feature>
<dbReference type="RefSeq" id="WP_311954067.1">
    <property type="nucleotide sequence ID" value="NZ_JAVLVU010000001.1"/>
</dbReference>
<dbReference type="PROSITE" id="PS50231">
    <property type="entry name" value="RICIN_B_LECTIN"/>
    <property type="match status" value="1"/>
</dbReference>
<evidence type="ECO:0000313" key="6">
    <source>
        <dbReference type="Proteomes" id="UP001258315"/>
    </source>
</evidence>
<dbReference type="InterPro" id="IPR001547">
    <property type="entry name" value="Glyco_hydro_5"/>
</dbReference>
<dbReference type="PANTHER" id="PTHR34142">
    <property type="entry name" value="ENDO-BETA-1,4-GLUCANASE A"/>
    <property type="match status" value="1"/>
</dbReference>
<dbReference type="Proteomes" id="UP001258315">
    <property type="component" value="Unassembled WGS sequence"/>
</dbReference>
<evidence type="ECO:0000256" key="3">
    <source>
        <dbReference type="RuleBase" id="RU361153"/>
    </source>
</evidence>
<dbReference type="PANTHER" id="PTHR34142:SF1">
    <property type="entry name" value="GLYCOSIDE HYDROLASE FAMILY 5 DOMAIN-CONTAINING PROTEIN"/>
    <property type="match status" value="1"/>
</dbReference>
<reference evidence="6" key="1">
    <citation type="submission" date="2023-07" db="EMBL/GenBank/DDBJ databases">
        <title>Functional and genomic diversity of the sorghum phyllosphere microbiome.</title>
        <authorList>
            <person name="Shade A."/>
        </authorList>
    </citation>
    <scope>NUCLEOTIDE SEQUENCE [LARGE SCALE GENOMIC DNA]</scope>
    <source>
        <strain evidence="6">SORGH_AS_0422</strain>
    </source>
</reference>
<dbReference type="Pfam" id="PF00150">
    <property type="entry name" value="Cellulase"/>
    <property type="match status" value="1"/>
</dbReference>
<protein>
    <submittedName>
        <fullName evidence="5">Endoglucanase</fullName>
        <ecNumber evidence="5">3.2.1.4</ecNumber>
    </submittedName>
</protein>
<dbReference type="InterPro" id="IPR000772">
    <property type="entry name" value="Ricin_B_lectin"/>
</dbReference>
<sequence length="491" mass="53791">MRFKGILALNTILWMFLLIFSACKKNESSTDEAPETTTTTPPVTTNSLGAAAISGLNWADARDNYNDGWVIPSGLTAADNYSTVQNKAETILNAFITNQANTVRLPVNPPSVAESWWNSYSGAIDKALSKNMKVILAYWEGTAAKDGKIDDMTKFWAMWSAVVTKYGANPKVYFEIMNEPFGYTETDWKNICAQWLTTYSNVPRERILVGGTGYSENVAVMGADSRFNNCLFSLHIYAWWGNHVNESTWQSQMQTAMGAYASRTVLTEFGAPMTTGENYTGSINNDAEIAFIKGITNKLRTAHVASVYWPGLRDNDTYSLFTFNAGTMAFTNGSGLTRMNYAWGNNPSTFNANSFYKITNANSNLLLDVSQSSTAGGAAITQQTAGTGNSQQWSIVSTDNGYFKIINRNSGLALDINQASTNNGTAAIQWTYGGSDNQQWDISVLENGKYVITNKNSKQSLDVNQGSTAAGGTIIQWPWNGGNNQQWTIAQ</sequence>
<dbReference type="InterPro" id="IPR018087">
    <property type="entry name" value="Glyco_hydro_5_CS"/>
</dbReference>
<name>A0ABU3H0C9_9SPHI</name>
<dbReference type="PROSITE" id="PS00659">
    <property type="entry name" value="GLYCOSYL_HYDROL_F5"/>
    <property type="match status" value="1"/>
</dbReference>
<comment type="similarity">
    <text evidence="3">Belongs to the glycosyl hydrolase 5 (cellulase A) family.</text>
</comment>
<dbReference type="InterPro" id="IPR035992">
    <property type="entry name" value="Ricin_B-like_lectins"/>
</dbReference>
<dbReference type="PROSITE" id="PS51257">
    <property type="entry name" value="PROKAR_LIPOPROTEIN"/>
    <property type="match status" value="1"/>
</dbReference>
<dbReference type="SMART" id="SM00458">
    <property type="entry name" value="RICIN"/>
    <property type="match status" value="1"/>
</dbReference>
<dbReference type="Gene3D" id="3.20.20.80">
    <property type="entry name" value="Glycosidases"/>
    <property type="match status" value="1"/>
</dbReference>
<dbReference type="Pfam" id="PF14200">
    <property type="entry name" value="RicinB_lectin_2"/>
    <property type="match status" value="2"/>
</dbReference>
<keyword evidence="1 3" id="KW-0378">Hydrolase</keyword>
<organism evidence="5 6">
    <name type="scientific">Mucilaginibacter terrae</name>
    <dbReference type="NCBI Taxonomy" id="1955052"/>
    <lineage>
        <taxon>Bacteria</taxon>
        <taxon>Pseudomonadati</taxon>
        <taxon>Bacteroidota</taxon>
        <taxon>Sphingobacteriia</taxon>
        <taxon>Sphingobacteriales</taxon>
        <taxon>Sphingobacteriaceae</taxon>
        <taxon>Mucilaginibacter</taxon>
    </lineage>
</organism>
<dbReference type="SUPFAM" id="SSF50370">
    <property type="entry name" value="Ricin B-like lectins"/>
    <property type="match status" value="1"/>
</dbReference>
<dbReference type="SUPFAM" id="SSF51445">
    <property type="entry name" value="(Trans)glycosidases"/>
    <property type="match status" value="1"/>
</dbReference>
<gene>
    <name evidence="5" type="ORF">QE417_004541</name>
</gene>
<comment type="caution">
    <text evidence="5">The sequence shown here is derived from an EMBL/GenBank/DDBJ whole genome shotgun (WGS) entry which is preliminary data.</text>
</comment>
<dbReference type="InterPro" id="IPR017853">
    <property type="entry name" value="GH"/>
</dbReference>
<dbReference type="Gene3D" id="2.80.10.50">
    <property type="match status" value="2"/>
</dbReference>
<dbReference type="EC" id="3.2.1.4" evidence="5"/>
<evidence type="ECO:0000256" key="1">
    <source>
        <dbReference type="ARBA" id="ARBA00022801"/>
    </source>
</evidence>
<dbReference type="EMBL" id="JAVLVU010000001">
    <property type="protein sequence ID" value="MDT3405469.1"/>
    <property type="molecule type" value="Genomic_DNA"/>
</dbReference>
<keyword evidence="2 3" id="KW-0326">Glycosidase</keyword>
<accession>A0ABU3H0C9</accession>
<evidence type="ECO:0000259" key="4">
    <source>
        <dbReference type="SMART" id="SM00458"/>
    </source>
</evidence>
<evidence type="ECO:0000313" key="5">
    <source>
        <dbReference type="EMBL" id="MDT3405469.1"/>
    </source>
</evidence>
<dbReference type="GO" id="GO:0008810">
    <property type="term" value="F:cellulase activity"/>
    <property type="evidence" value="ECO:0007669"/>
    <property type="project" value="UniProtKB-EC"/>
</dbReference>
<keyword evidence="6" id="KW-1185">Reference proteome</keyword>